<reference evidence="7" key="1">
    <citation type="submission" date="2021-01" db="EMBL/GenBank/DDBJ databases">
        <authorList>
            <person name="Corre E."/>
            <person name="Pelletier E."/>
            <person name="Niang G."/>
            <person name="Scheremetjew M."/>
            <person name="Finn R."/>
            <person name="Kale V."/>
            <person name="Holt S."/>
            <person name="Cochrane G."/>
            <person name="Meng A."/>
            <person name="Brown T."/>
            <person name="Cohen L."/>
        </authorList>
    </citation>
    <scope>NUCLEOTIDE SEQUENCE</scope>
    <source>
        <strain evidence="7">CCMP1594</strain>
    </source>
</reference>
<gene>
    <name evidence="7" type="ORF">EGYM00163_LOCUS24317</name>
</gene>
<name>A0A7S4D1I9_9EUGL</name>
<evidence type="ECO:0000256" key="2">
    <source>
        <dbReference type="ARBA" id="ARBA00010790"/>
    </source>
</evidence>
<sequence>MALSSATRLTFRRVGSRAFTTAASTSAHSAGMAPLPYNYAMTDEYDYVIIGGGTAGCVLANRLSEGEDKVLVLERGLRDTDTDKMTSLAMQAPAGLTKLFMSDIDTKYYSEPDPNTDDRPIYLPRAKVAGGCSNFNALLYHRGTRADYEAWEREGAEGWGPDAVLPYFQKSENNARGASETYGAGGYLEVSDAQYQSPFIDAFLEGCQEQGLAPRDCFNNWAQPQEGCGRYQLMAKDGVRSSSTTGYLKATEGRHQLTFLPSAVTDKILFEGKRAVGVQVSQGGMTRNVSAKKEVIVCAGAVNSPQVLMLSGIGPGGHLTEMGIPIVQDLPEVGQNLQDHPACVVSATATEDFAGQAISDEVGTMKDPNLLPRLNWMLFGRGPLASSGCEQGAFLNTLGGMSADLQLRFICACAEHPDGVTQYLKYGDGTSKPPTGFSIQSIAVRAKSRGSVRLRSTDAADAPVIFANYFQSPDDLRTLVNGVKFARDVFASAAFRSMYKAEMHPGADVASDAQIEAYVRSTVHTSNALAGTCAIGPVLTPDLRVHGTEGLRVVDASVQPRIVGGQLAASVFMIAEKAADLIKAAAGKA</sequence>
<dbReference type="SUPFAM" id="SSF51905">
    <property type="entry name" value="FAD/NAD(P)-binding domain"/>
    <property type="match status" value="1"/>
</dbReference>
<protein>
    <recommendedName>
        <fullName evidence="6">Glucose-methanol-choline oxidoreductase N-terminal domain-containing protein</fullName>
    </recommendedName>
</protein>
<dbReference type="Pfam" id="PF05199">
    <property type="entry name" value="GMC_oxred_C"/>
    <property type="match status" value="1"/>
</dbReference>
<evidence type="ECO:0000259" key="6">
    <source>
        <dbReference type="PROSITE" id="PS00624"/>
    </source>
</evidence>
<keyword evidence="3" id="KW-0285">Flavoprotein</keyword>
<dbReference type="InterPro" id="IPR012132">
    <property type="entry name" value="GMC_OxRdtase"/>
</dbReference>
<feature type="binding site" evidence="5">
    <location>
        <position position="128"/>
    </location>
    <ligand>
        <name>FAD</name>
        <dbReference type="ChEBI" id="CHEBI:57692"/>
    </ligand>
</feature>
<dbReference type="PANTHER" id="PTHR11552:SF147">
    <property type="entry name" value="CHOLINE DEHYDROGENASE, MITOCHONDRIAL"/>
    <property type="match status" value="1"/>
</dbReference>
<evidence type="ECO:0000256" key="4">
    <source>
        <dbReference type="ARBA" id="ARBA00022827"/>
    </source>
</evidence>
<comment type="cofactor">
    <cofactor evidence="1 5">
        <name>FAD</name>
        <dbReference type="ChEBI" id="CHEBI:57692"/>
    </cofactor>
</comment>
<comment type="similarity">
    <text evidence="2">Belongs to the GMC oxidoreductase family.</text>
</comment>
<accession>A0A7S4D1I9</accession>
<dbReference type="GO" id="GO:0050660">
    <property type="term" value="F:flavin adenine dinucleotide binding"/>
    <property type="evidence" value="ECO:0007669"/>
    <property type="project" value="InterPro"/>
</dbReference>
<dbReference type="InterPro" id="IPR000172">
    <property type="entry name" value="GMC_OxRdtase_N"/>
</dbReference>
<evidence type="ECO:0000256" key="1">
    <source>
        <dbReference type="ARBA" id="ARBA00001974"/>
    </source>
</evidence>
<evidence type="ECO:0000256" key="3">
    <source>
        <dbReference type="ARBA" id="ARBA00022630"/>
    </source>
</evidence>
<dbReference type="InterPro" id="IPR036188">
    <property type="entry name" value="FAD/NAD-bd_sf"/>
</dbReference>
<dbReference type="PIRSF" id="PIRSF000137">
    <property type="entry name" value="Alcohol_oxidase"/>
    <property type="match status" value="1"/>
</dbReference>
<dbReference type="SUPFAM" id="SSF54373">
    <property type="entry name" value="FAD-linked reductases, C-terminal domain"/>
    <property type="match status" value="1"/>
</dbReference>
<dbReference type="AlphaFoldDB" id="A0A7S4D1I9"/>
<organism evidence="7">
    <name type="scientific">Eutreptiella gymnastica</name>
    <dbReference type="NCBI Taxonomy" id="73025"/>
    <lineage>
        <taxon>Eukaryota</taxon>
        <taxon>Discoba</taxon>
        <taxon>Euglenozoa</taxon>
        <taxon>Euglenida</taxon>
        <taxon>Spirocuta</taxon>
        <taxon>Euglenophyceae</taxon>
        <taxon>Eutreptiales</taxon>
        <taxon>Eutreptiaceae</taxon>
        <taxon>Eutreptiella</taxon>
    </lineage>
</organism>
<dbReference type="GO" id="GO:0019285">
    <property type="term" value="P:glycine betaine biosynthetic process from choline"/>
    <property type="evidence" value="ECO:0007669"/>
    <property type="project" value="TreeGrafter"/>
</dbReference>
<dbReference type="PANTHER" id="PTHR11552">
    <property type="entry name" value="GLUCOSE-METHANOL-CHOLINE GMC OXIDOREDUCTASE"/>
    <property type="match status" value="1"/>
</dbReference>
<dbReference type="EMBL" id="HBJA01069243">
    <property type="protein sequence ID" value="CAE0813166.1"/>
    <property type="molecule type" value="Transcribed_RNA"/>
</dbReference>
<evidence type="ECO:0000256" key="5">
    <source>
        <dbReference type="PIRSR" id="PIRSR000137-2"/>
    </source>
</evidence>
<dbReference type="PROSITE" id="PS00624">
    <property type="entry name" value="GMC_OXRED_2"/>
    <property type="match status" value="1"/>
</dbReference>
<dbReference type="GO" id="GO:0008812">
    <property type="term" value="F:choline dehydrogenase activity"/>
    <property type="evidence" value="ECO:0007669"/>
    <property type="project" value="TreeGrafter"/>
</dbReference>
<feature type="domain" description="Glucose-methanol-choline oxidoreductase N-terminal" evidence="6">
    <location>
        <begin position="300"/>
        <end position="314"/>
    </location>
</feature>
<proteinExistence type="inferred from homology"/>
<evidence type="ECO:0000313" key="7">
    <source>
        <dbReference type="EMBL" id="CAE0813166.1"/>
    </source>
</evidence>
<dbReference type="Gene3D" id="3.30.560.10">
    <property type="entry name" value="Glucose Oxidase, domain 3"/>
    <property type="match status" value="1"/>
</dbReference>
<keyword evidence="4 5" id="KW-0274">FAD</keyword>
<dbReference type="GO" id="GO:0016020">
    <property type="term" value="C:membrane"/>
    <property type="evidence" value="ECO:0007669"/>
    <property type="project" value="TreeGrafter"/>
</dbReference>
<dbReference type="Pfam" id="PF00732">
    <property type="entry name" value="GMC_oxred_N"/>
    <property type="match status" value="1"/>
</dbReference>
<dbReference type="InterPro" id="IPR007867">
    <property type="entry name" value="GMC_OxRtase_C"/>
</dbReference>
<dbReference type="Gene3D" id="3.50.50.60">
    <property type="entry name" value="FAD/NAD(P)-binding domain"/>
    <property type="match status" value="1"/>
</dbReference>